<evidence type="ECO:0000313" key="3">
    <source>
        <dbReference type="Proteomes" id="UP000799772"/>
    </source>
</evidence>
<organism evidence="2 3">
    <name type="scientific">Rhizodiscina lignyota</name>
    <dbReference type="NCBI Taxonomy" id="1504668"/>
    <lineage>
        <taxon>Eukaryota</taxon>
        <taxon>Fungi</taxon>
        <taxon>Dikarya</taxon>
        <taxon>Ascomycota</taxon>
        <taxon>Pezizomycotina</taxon>
        <taxon>Dothideomycetes</taxon>
        <taxon>Pleosporomycetidae</taxon>
        <taxon>Aulographales</taxon>
        <taxon>Rhizodiscinaceae</taxon>
        <taxon>Rhizodiscina</taxon>
    </lineage>
</organism>
<protein>
    <submittedName>
        <fullName evidence="2">Uncharacterized protein</fullName>
    </submittedName>
</protein>
<comment type="caution">
    <text evidence="2">The sequence shown here is derived from an EMBL/GenBank/DDBJ whole genome shotgun (WGS) entry which is preliminary data.</text>
</comment>
<sequence>MPPHGKNKDDVTSGLSTPSPVSHAVSIHLAFSIPSPSSFTSASGSQAKGLRITSTTSAQQRYNSSGFGTTTLRTRSTITEMWIKVIEEMKCGTDTDSMFTTSATIGFPKNTSQLWAVESLGNDPPKTSITTLYKGPRTVSCGSLTYAVPQPASTTGISEVVTTTYRPRLTNPVFAQCPIPAPTCSIQPVDCVNLLKSAQQQWSGQPESFTVHLPMCATAPPSCDRCTIAADSVKVYFFAVPSTVSRNMCASQPVASGLIYNHPQPLNGTKFGITTLGKYTLRADRAYVWFNRISATYPSVCFTDMPSAVASALSNFPVTTYSGTMITIESASLRSLRYRQYHQFPYNFADFIPGQEVPWSARNGESSCWEGSCSVLWSENYAPTLAVPDAVRSLHPAWRNCDLALDGIYDPPYALTTVTTGLMTPSPPSTSHSSTKASPALTPHPSIATRTRSPKIHLSMDAPSQPSSKHSGRLKTVSRSDSEDSYAKRLSSEFPQAPADAKSSTWDTSTSIGDAEGGTHSHSHHHRESTSLSHLPAKDDPEATNSVGAAPPANTLDPGSRKSQSRSGHGTQHMSRTHQSTQLAAYIALGLGGLLDDSSKYVTHSKTQMSKDLLKADNTLSQSNVPPNTEVRSSAPGVSMSRSRDGYSVLLPKGSSALLARTSSHTPGIYYSTHTPNTHTETIWILGSSILTSTGPLTFSSHTLGIDGAQPIASSTTIQSSVTLHLSSSRSIQTPVPTSAPTVGGSSTITSSISSMTTSLSSAQSRGAPTYLMKTLFICFILVLL</sequence>
<reference evidence="2" key="1">
    <citation type="journal article" date="2020" name="Stud. Mycol.">
        <title>101 Dothideomycetes genomes: a test case for predicting lifestyles and emergence of pathogens.</title>
        <authorList>
            <person name="Haridas S."/>
            <person name="Albert R."/>
            <person name="Binder M."/>
            <person name="Bloem J."/>
            <person name="Labutti K."/>
            <person name="Salamov A."/>
            <person name="Andreopoulos B."/>
            <person name="Baker S."/>
            <person name="Barry K."/>
            <person name="Bills G."/>
            <person name="Bluhm B."/>
            <person name="Cannon C."/>
            <person name="Castanera R."/>
            <person name="Culley D."/>
            <person name="Daum C."/>
            <person name="Ezra D."/>
            <person name="Gonzalez J."/>
            <person name="Henrissat B."/>
            <person name="Kuo A."/>
            <person name="Liang C."/>
            <person name="Lipzen A."/>
            <person name="Lutzoni F."/>
            <person name="Magnuson J."/>
            <person name="Mondo S."/>
            <person name="Nolan M."/>
            <person name="Ohm R."/>
            <person name="Pangilinan J."/>
            <person name="Park H.-J."/>
            <person name="Ramirez L."/>
            <person name="Alfaro M."/>
            <person name="Sun H."/>
            <person name="Tritt A."/>
            <person name="Yoshinaga Y."/>
            <person name="Zwiers L.-H."/>
            <person name="Turgeon B."/>
            <person name="Goodwin S."/>
            <person name="Spatafora J."/>
            <person name="Crous P."/>
            <person name="Grigoriev I."/>
        </authorList>
    </citation>
    <scope>NUCLEOTIDE SEQUENCE</scope>
    <source>
        <strain evidence="2">CBS 133067</strain>
    </source>
</reference>
<dbReference type="OrthoDB" id="3944128at2759"/>
<feature type="compositionally biased region" description="Polar residues" evidence="1">
    <location>
        <begin position="561"/>
        <end position="579"/>
    </location>
</feature>
<feature type="region of interest" description="Disordered" evidence="1">
    <location>
        <begin position="420"/>
        <end position="579"/>
    </location>
</feature>
<feature type="compositionally biased region" description="Polar residues" evidence="1">
    <location>
        <begin position="502"/>
        <end position="512"/>
    </location>
</feature>
<dbReference type="Proteomes" id="UP000799772">
    <property type="component" value="Unassembled WGS sequence"/>
</dbReference>
<dbReference type="EMBL" id="ML978145">
    <property type="protein sequence ID" value="KAF2092559.1"/>
    <property type="molecule type" value="Genomic_DNA"/>
</dbReference>
<name>A0A9P4M470_9PEZI</name>
<dbReference type="AlphaFoldDB" id="A0A9P4M470"/>
<feature type="compositionally biased region" description="Basic and acidic residues" evidence="1">
    <location>
        <begin position="478"/>
        <end position="491"/>
    </location>
</feature>
<evidence type="ECO:0000256" key="1">
    <source>
        <dbReference type="SAM" id="MobiDB-lite"/>
    </source>
</evidence>
<accession>A0A9P4M470</accession>
<proteinExistence type="predicted"/>
<feature type="compositionally biased region" description="Low complexity" evidence="1">
    <location>
        <begin position="429"/>
        <end position="439"/>
    </location>
</feature>
<evidence type="ECO:0000313" key="2">
    <source>
        <dbReference type="EMBL" id="KAF2092559.1"/>
    </source>
</evidence>
<feature type="compositionally biased region" description="Polar residues" evidence="1">
    <location>
        <begin position="618"/>
        <end position="632"/>
    </location>
</feature>
<keyword evidence="3" id="KW-1185">Reference proteome</keyword>
<gene>
    <name evidence="2" type="ORF">NA57DRAFT_62425</name>
</gene>
<feature type="region of interest" description="Disordered" evidence="1">
    <location>
        <begin position="617"/>
        <end position="642"/>
    </location>
</feature>